<comment type="catalytic activity">
    <reaction evidence="12">
        <text>ATP + H2O + H(+)(in) = ADP + phosphate + 2 H(+)(out)</text>
        <dbReference type="Rhea" id="RHEA:20852"/>
        <dbReference type="ChEBI" id="CHEBI:15377"/>
        <dbReference type="ChEBI" id="CHEBI:15378"/>
        <dbReference type="ChEBI" id="CHEBI:30616"/>
        <dbReference type="ChEBI" id="CHEBI:43474"/>
        <dbReference type="ChEBI" id="CHEBI:456216"/>
        <dbReference type="EC" id="7.1.2.1"/>
    </reaction>
</comment>
<dbReference type="Pfam" id="PF00690">
    <property type="entry name" value="Cation_ATPase_N"/>
    <property type="match status" value="1"/>
</dbReference>
<dbReference type="SUPFAM" id="SSF56784">
    <property type="entry name" value="HAD-like"/>
    <property type="match status" value="1"/>
</dbReference>
<dbReference type="NCBIfam" id="TIGR01494">
    <property type="entry name" value="ATPase_P-type"/>
    <property type="match status" value="2"/>
</dbReference>
<dbReference type="AlphaFoldDB" id="A0A816RI20"/>
<proteinExistence type="inferred from homology"/>
<evidence type="ECO:0000256" key="12">
    <source>
        <dbReference type="RuleBase" id="RU362083"/>
    </source>
</evidence>
<dbReference type="GO" id="GO:0016887">
    <property type="term" value="F:ATP hydrolysis activity"/>
    <property type="evidence" value="ECO:0007669"/>
    <property type="project" value="InterPro"/>
</dbReference>
<evidence type="ECO:0000256" key="6">
    <source>
        <dbReference type="ARBA" id="ARBA00022741"/>
    </source>
</evidence>
<dbReference type="SFLD" id="SFLDS00003">
    <property type="entry name" value="Haloacid_Dehalogenase"/>
    <property type="match status" value="1"/>
</dbReference>
<keyword evidence="12" id="KW-0375">Hydrogen ion transport</keyword>
<dbReference type="InterPro" id="IPR008250">
    <property type="entry name" value="ATPase_P-typ_transduc_dom_A_sf"/>
</dbReference>
<dbReference type="Pfam" id="PF00122">
    <property type="entry name" value="E1-E2_ATPase"/>
    <property type="match status" value="1"/>
</dbReference>
<evidence type="ECO:0000259" key="13">
    <source>
        <dbReference type="SMART" id="SM00831"/>
    </source>
</evidence>
<dbReference type="Gene3D" id="1.20.1110.10">
    <property type="entry name" value="Calcium-transporting ATPase, transmembrane domain"/>
    <property type="match status" value="1"/>
</dbReference>
<reference evidence="14" key="1">
    <citation type="submission" date="2021-02" db="EMBL/GenBank/DDBJ databases">
        <authorList>
            <person name="Nowell W R."/>
        </authorList>
    </citation>
    <scope>NUCLEOTIDE SEQUENCE</scope>
</reference>
<dbReference type="InterPro" id="IPR023298">
    <property type="entry name" value="ATPase_P-typ_TM_dom_sf"/>
</dbReference>
<dbReference type="EMBL" id="CAJNRG010005161">
    <property type="protein sequence ID" value="CAF2072966.1"/>
    <property type="molecule type" value="Genomic_DNA"/>
</dbReference>
<dbReference type="EC" id="7.1.2.1" evidence="12"/>
<evidence type="ECO:0000256" key="10">
    <source>
        <dbReference type="ARBA" id="ARBA00022989"/>
    </source>
</evidence>
<evidence type="ECO:0000313" key="14">
    <source>
        <dbReference type="EMBL" id="CAF2072966.1"/>
    </source>
</evidence>
<dbReference type="InterPro" id="IPR059000">
    <property type="entry name" value="ATPase_P-type_domA"/>
</dbReference>
<feature type="transmembrane region" description="Helical" evidence="12">
    <location>
        <begin position="278"/>
        <end position="297"/>
    </location>
</feature>
<evidence type="ECO:0000256" key="8">
    <source>
        <dbReference type="ARBA" id="ARBA00022842"/>
    </source>
</evidence>
<dbReference type="Gene3D" id="2.70.150.10">
    <property type="entry name" value="Calcium-transporting ATPase, cytoplasmic transduction domain A"/>
    <property type="match status" value="1"/>
</dbReference>
<dbReference type="PROSITE" id="PS00154">
    <property type="entry name" value="ATPASE_E1_E2"/>
    <property type="match status" value="1"/>
</dbReference>
<keyword evidence="3" id="KW-0597">Phosphoprotein</keyword>
<keyword evidence="10 12" id="KW-1133">Transmembrane helix</keyword>
<dbReference type="Pfam" id="PF00702">
    <property type="entry name" value="Hydrolase"/>
    <property type="match status" value="1"/>
</dbReference>
<keyword evidence="12" id="KW-0406">Ion transport</keyword>
<name>A0A816RI20_9BILA</name>
<keyword evidence="9 12" id="KW-1278">Translocase</keyword>
<evidence type="ECO:0000256" key="4">
    <source>
        <dbReference type="ARBA" id="ARBA00022692"/>
    </source>
</evidence>
<evidence type="ECO:0000256" key="7">
    <source>
        <dbReference type="ARBA" id="ARBA00022840"/>
    </source>
</evidence>
<dbReference type="FunFam" id="2.70.150.10:FF:000042">
    <property type="entry name" value="Plasma membrane ATPase"/>
    <property type="match status" value="1"/>
</dbReference>
<dbReference type="SFLD" id="SFLDG00002">
    <property type="entry name" value="C1.7:_P-type_atpase_like"/>
    <property type="match status" value="1"/>
</dbReference>
<feature type="transmembrane region" description="Helical" evidence="12">
    <location>
        <begin position="89"/>
        <end position="112"/>
    </location>
</feature>
<dbReference type="InterPro" id="IPR023214">
    <property type="entry name" value="HAD_sf"/>
</dbReference>
<evidence type="ECO:0000256" key="11">
    <source>
        <dbReference type="ARBA" id="ARBA00023136"/>
    </source>
</evidence>
<dbReference type="InterPro" id="IPR004014">
    <property type="entry name" value="ATPase_P-typ_cation-transptr_N"/>
</dbReference>
<keyword evidence="7 12" id="KW-0067">ATP-binding</keyword>
<dbReference type="Proteomes" id="UP000663887">
    <property type="component" value="Unassembled WGS sequence"/>
</dbReference>
<dbReference type="InterPro" id="IPR006534">
    <property type="entry name" value="P-type_ATPase_IIIA"/>
</dbReference>
<dbReference type="PANTHER" id="PTHR42861">
    <property type="entry name" value="CALCIUM-TRANSPORTING ATPASE"/>
    <property type="match status" value="1"/>
</dbReference>
<comment type="similarity">
    <text evidence="2 12">Belongs to the cation transport ATPase (P-type) (TC 3.A.3) family. Type IIIA subfamily.</text>
</comment>
<feature type="domain" description="Cation-transporting P-type ATPase N-terminal" evidence="13">
    <location>
        <begin position="41"/>
        <end position="113"/>
    </location>
</feature>
<dbReference type="InterPro" id="IPR044492">
    <property type="entry name" value="P_typ_ATPase_HD_dom"/>
</dbReference>
<dbReference type="FunFam" id="3.40.1110.10:FF:000005">
    <property type="entry name" value="Plasma membrane ATPase"/>
    <property type="match status" value="1"/>
</dbReference>
<dbReference type="PRINTS" id="PR00120">
    <property type="entry name" value="HATPASE"/>
</dbReference>
<accession>A0A816RI20</accession>
<keyword evidence="4 12" id="KW-0812">Transmembrane</keyword>
<dbReference type="Gene3D" id="3.40.50.1000">
    <property type="entry name" value="HAD superfamily/HAD-like"/>
    <property type="match status" value="1"/>
</dbReference>
<dbReference type="InterPro" id="IPR018303">
    <property type="entry name" value="ATPase_P-typ_P_site"/>
</dbReference>
<dbReference type="Gene3D" id="3.40.1110.10">
    <property type="entry name" value="Calcium-transporting ATPase, cytoplasmic domain N"/>
    <property type="match status" value="1"/>
</dbReference>
<dbReference type="CDD" id="cd02076">
    <property type="entry name" value="P-type_ATPase_H"/>
    <property type="match status" value="1"/>
</dbReference>
<dbReference type="NCBIfam" id="TIGR01647">
    <property type="entry name" value="ATPase-IIIA_H"/>
    <property type="match status" value="1"/>
</dbReference>
<keyword evidence="8 12" id="KW-0460">Magnesium</keyword>
<comment type="subcellular location">
    <subcellularLocation>
        <location evidence="12">Cell membrane</location>
        <topology evidence="12">Multi-pass membrane protein</topology>
    </subcellularLocation>
    <subcellularLocation>
        <location evidence="1">Membrane</location>
        <topology evidence="1">Multi-pass membrane protein</topology>
    </subcellularLocation>
</comment>
<gene>
    <name evidence="14" type="ORF">XDN619_LOCUS12956</name>
</gene>
<dbReference type="SUPFAM" id="SSF81653">
    <property type="entry name" value="Calcium ATPase, transduction domain A"/>
    <property type="match status" value="1"/>
</dbReference>
<dbReference type="SMART" id="SM00831">
    <property type="entry name" value="Cation_ATPase_N"/>
    <property type="match status" value="1"/>
</dbReference>
<evidence type="ECO:0000256" key="2">
    <source>
        <dbReference type="ARBA" id="ARBA00008804"/>
    </source>
</evidence>
<dbReference type="SUPFAM" id="SSF81665">
    <property type="entry name" value="Calcium ATPase, transmembrane domain M"/>
    <property type="match status" value="1"/>
</dbReference>
<dbReference type="InterPro" id="IPR036412">
    <property type="entry name" value="HAD-like_sf"/>
</dbReference>
<evidence type="ECO:0000256" key="1">
    <source>
        <dbReference type="ARBA" id="ARBA00004141"/>
    </source>
</evidence>
<feature type="transmembrane region" description="Helical" evidence="12">
    <location>
        <begin position="820"/>
        <end position="841"/>
    </location>
</feature>
<dbReference type="InterPro" id="IPR001757">
    <property type="entry name" value="P_typ_ATPase"/>
</dbReference>
<dbReference type="GO" id="GO:0120029">
    <property type="term" value="P:proton export across plasma membrane"/>
    <property type="evidence" value="ECO:0007669"/>
    <property type="project" value="UniProtKB-UniRule"/>
</dbReference>
<evidence type="ECO:0000256" key="9">
    <source>
        <dbReference type="ARBA" id="ARBA00022967"/>
    </source>
</evidence>
<keyword evidence="11 12" id="KW-0472">Membrane</keyword>
<comment type="caution">
    <text evidence="14">The sequence shown here is derived from an EMBL/GenBank/DDBJ whole genome shotgun (WGS) entry which is preliminary data.</text>
</comment>
<feature type="transmembrane region" description="Helical" evidence="12">
    <location>
        <begin position="309"/>
        <end position="331"/>
    </location>
</feature>
<feature type="transmembrane region" description="Helical" evidence="12">
    <location>
        <begin position="703"/>
        <end position="720"/>
    </location>
</feature>
<keyword evidence="5" id="KW-0479">Metal-binding</keyword>
<dbReference type="PRINTS" id="PR00119">
    <property type="entry name" value="CATATPASE"/>
</dbReference>
<organism evidence="14 15">
    <name type="scientific">Rotaria magnacalcarata</name>
    <dbReference type="NCBI Taxonomy" id="392030"/>
    <lineage>
        <taxon>Eukaryota</taxon>
        <taxon>Metazoa</taxon>
        <taxon>Spiralia</taxon>
        <taxon>Gnathifera</taxon>
        <taxon>Rotifera</taxon>
        <taxon>Eurotatoria</taxon>
        <taxon>Bdelloidea</taxon>
        <taxon>Philodinida</taxon>
        <taxon>Philodinidae</taxon>
        <taxon>Rotaria</taxon>
    </lineage>
</organism>
<evidence type="ECO:0000256" key="3">
    <source>
        <dbReference type="ARBA" id="ARBA00022553"/>
    </source>
</evidence>
<dbReference type="FunFam" id="3.40.50.1000:FF:000211">
    <property type="entry name" value="Plasma membrane ATPase"/>
    <property type="match status" value="1"/>
</dbReference>
<dbReference type="GO" id="GO:0008553">
    <property type="term" value="F:P-type proton-exporting transporter activity"/>
    <property type="evidence" value="ECO:0007669"/>
    <property type="project" value="UniProtKB-UniRule"/>
</dbReference>
<feature type="transmembrane region" description="Helical" evidence="12">
    <location>
        <begin position="124"/>
        <end position="140"/>
    </location>
</feature>
<dbReference type="GO" id="GO:0046872">
    <property type="term" value="F:metal ion binding"/>
    <property type="evidence" value="ECO:0007669"/>
    <property type="project" value="UniProtKB-KW"/>
</dbReference>
<dbReference type="InterPro" id="IPR023299">
    <property type="entry name" value="ATPase_P-typ_cyto_dom_N"/>
</dbReference>
<evidence type="ECO:0000313" key="15">
    <source>
        <dbReference type="Proteomes" id="UP000663887"/>
    </source>
</evidence>
<protein>
    <recommendedName>
        <fullName evidence="12">Plasma membrane ATPase</fullName>
        <ecNumber evidence="12">7.1.2.1</ecNumber>
    </recommendedName>
</protein>
<keyword evidence="12" id="KW-0813">Transport</keyword>
<dbReference type="GO" id="GO:0005524">
    <property type="term" value="F:ATP binding"/>
    <property type="evidence" value="ECO:0007669"/>
    <property type="project" value="UniProtKB-UniRule"/>
</dbReference>
<feature type="transmembrane region" description="Helical" evidence="12">
    <location>
        <begin position="853"/>
        <end position="873"/>
    </location>
</feature>
<dbReference type="GO" id="GO:0005886">
    <property type="term" value="C:plasma membrane"/>
    <property type="evidence" value="ECO:0007669"/>
    <property type="project" value="UniProtKB-SubCell"/>
</dbReference>
<feature type="transmembrane region" description="Helical" evidence="12">
    <location>
        <begin position="675"/>
        <end position="697"/>
    </location>
</feature>
<feature type="transmembrane region" description="Helical" evidence="12">
    <location>
        <begin position="740"/>
        <end position="761"/>
    </location>
</feature>
<sequence>MSNNDSEKSGHIKVDIPTSSVPDGNWRNIDLAVLFDKNKCDLTECDLKDVYRILDCSSLGLNDGEINERREKFGPNKIEIKERHPIIRFLLFMWNPLSWVMEIAALVAIAVSNGENKPPDWPDFLGIVLLLFLNASIGYFEEHRAGNAVKALMASLAPECRVKRNGGIWLTTPATELVPGDIISIKLGNVIPADGRIISSPGGSIALDQAALTGESLPVSKKPGDKILSSTTCKQGECEAIIIATGINTCFGRAASIVGSARDEVGHLQQILAKIGNFCMIVIAVFLVAEIVVMYAVFHYRYRRGIDNILVLLIGGLPIAMPTVLSVTMAIGAKQLSEKKAIVTRITAIEELAAVTILCSDKTGTLTLNKLSIDKDSIELYADVTLDDVMRYAAYASNQEHSDAIDTCVLESFGHADSIDRTINIKSFIPFDPTNKRTQVTYEDKSTGLVHQVTKGMPEVVLGLCLGSQSESSDKADKMRSDVIKFAQRGFRSLAVAINQNGGDFQLIGLLPIFDPPREDTAETIRKAIELGIQVKMITGDQLEIAKETGRRLGMGDTMYIYADIIKLAEAQGSNSERSNINDVVISADGFASVFPEHKYDIVKRLQEMDHMVAMTGDGVNDAPALAKANVGVAVADACDAARSASAIVLIEPGLSVIIDAILGSRQIFARMTSYSIYTCSITIRIILSFSLLIFMYQYDFPPFMLLILAIFNDGTMMTIADDRVRPSLEPNKWRLKRIFISAIVYGIYLAASTIVFFIIATQTNFLENTFGISPIEPTGTDTPTSSRSHSIIYLQVSIISQALIFTTRSQSFFFTERPTMLLIIAFVVAQLASTLIAVYADWGFTNIIGCGWGLAAIVWVYDIIWFIPLDFVKFGLQMAFARSLGGAKPFSEGCGKVFSKICKRSAVGPEHTVTIRRVSHHQPKRPSLNNGEDISTRLSSLLQHKSVIDKIDEFSELGASYYTPHVDILSGL</sequence>
<keyword evidence="6 12" id="KW-0547">Nucleotide-binding</keyword>
<evidence type="ECO:0000256" key="5">
    <source>
        <dbReference type="ARBA" id="ARBA00022723"/>
    </source>
</evidence>
<dbReference type="SFLD" id="SFLDF00027">
    <property type="entry name" value="p-type_atpase"/>
    <property type="match status" value="1"/>
</dbReference>